<organism evidence="7 8">
    <name type="scientific">Cellvibrio mixtus</name>
    <dbReference type="NCBI Taxonomy" id="39650"/>
    <lineage>
        <taxon>Bacteria</taxon>
        <taxon>Pseudomonadati</taxon>
        <taxon>Pseudomonadota</taxon>
        <taxon>Gammaproteobacteria</taxon>
        <taxon>Cellvibrionales</taxon>
        <taxon>Cellvibrionaceae</taxon>
        <taxon>Cellvibrio</taxon>
    </lineage>
</organism>
<evidence type="ECO:0000313" key="8">
    <source>
        <dbReference type="Proteomes" id="UP000216101"/>
    </source>
</evidence>
<dbReference type="EC" id="3.2.1.78" evidence="2"/>
<dbReference type="PANTHER" id="PTHR31451">
    <property type="match status" value="1"/>
</dbReference>
<dbReference type="GO" id="GO:0016985">
    <property type="term" value="F:mannan endo-1,4-beta-mannosidase activity"/>
    <property type="evidence" value="ECO:0007669"/>
    <property type="project" value="TreeGrafter"/>
</dbReference>
<dbReference type="InterPro" id="IPR045053">
    <property type="entry name" value="MAN-like"/>
</dbReference>
<gene>
    <name evidence="7" type="ORF">CBP51_12900</name>
</gene>
<name>A0A266QD44_9GAMM</name>
<dbReference type="EMBL" id="NHNI01000001">
    <property type="protein sequence ID" value="OZY87814.1"/>
    <property type="molecule type" value="Genomic_DNA"/>
</dbReference>
<dbReference type="RefSeq" id="WP_094985141.1">
    <property type="nucleotide sequence ID" value="NZ_NHNI01000001.1"/>
</dbReference>
<keyword evidence="8" id="KW-1185">Reference proteome</keyword>
<proteinExistence type="predicted"/>
<comment type="caution">
    <text evidence="7">The sequence shown here is derived from an EMBL/GenBank/DDBJ whole genome shotgun (WGS) entry which is preliminary data.</text>
</comment>
<evidence type="ECO:0000313" key="7">
    <source>
        <dbReference type="EMBL" id="OZY87814.1"/>
    </source>
</evidence>
<feature type="domain" description="Glycoside hydrolase family 5" evidence="6">
    <location>
        <begin position="51"/>
        <end position="455"/>
    </location>
</feature>
<keyword evidence="5" id="KW-0732">Signal</keyword>
<dbReference type="PANTHER" id="PTHR31451:SF40">
    <property type="entry name" value="GLYCOSIDE HYDROLASE FAMILY 5 DOMAIN-CONTAINING PROTEIN"/>
    <property type="match status" value="1"/>
</dbReference>
<dbReference type="PROSITE" id="PS51257">
    <property type="entry name" value="PROKAR_LIPOPROTEIN"/>
    <property type="match status" value="1"/>
</dbReference>
<evidence type="ECO:0000259" key="6">
    <source>
        <dbReference type="Pfam" id="PF26410"/>
    </source>
</evidence>
<dbReference type="InterPro" id="IPR001547">
    <property type="entry name" value="Glyco_hydro_5"/>
</dbReference>
<comment type="catalytic activity">
    <reaction evidence="1">
        <text>Random hydrolysis of (1-&gt;4)-beta-D-mannosidic linkages in mannans, galactomannans and glucomannans.</text>
        <dbReference type="EC" id="3.2.1.78"/>
    </reaction>
</comment>
<protein>
    <recommendedName>
        <fullName evidence="2">mannan endo-1,4-beta-mannosidase</fullName>
        <ecNumber evidence="2">3.2.1.78</ecNumber>
    </recommendedName>
</protein>
<dbReference type="Gene3D" id="3.20.20.80">
    <property type="entry name" value="Glycosidases"/>
    <property type="match status" value="1"/>
</dbReference>
<accession>A0A266QD44</accession>
<dbReference type="Proteomes" id="UP000216101">
    <property type="component" value="Unassembled WGS sequence"/>
</dbReference>
<dbReference type="InterPro" id="IPR017853">
    <property type="entry name" value="GH"/>
</dbReference>
<evidence type="ECO:0000256" key="5">
    <source>
        <dbReference type="SAM" id="SignalP"/>
    </source>
</evidence>
<keyword evidence="4" id="KW-0326">Glycosidase</keyword>
<reference evidence="8" key="1">
    <citation type="submission" date="2017-05" db="EMBL/GenBank/DDBJ databases">
        <authorList>
            <person name="Barney B.M."/>
        </authorList>
    </citation>
    <scope>NUCLEOTIDE SEQUENCE [LARGE SCALE GENOMIC DNA]</scope>
    <source>
        <strain evidence="8">PSBB022</strain>
    </source>
</reference>
<dbReference type="AlphaFoldDB" id="A0A266QD44"/>
<evidence type="ECO:0000256" key="4">
    <source>
        <dbReference type="ARBA" id="ARBA00023295"/>
    </source>
</evidence>
<evidence type="ECO:0000256" key="3">
    <source>
        <dbReference type="ARBA" id="ARBA00022801"/>
    </source>
</evidence>
<dbReference type="Pfam" id="PF26410">
    <property type="entry name" value="GH5_mannosidase"/>
    <property type="match status" value="1"/>
</dbReference>
<feature type="signal peptide" evidence="5">
    <location>
        <begin position="1"/>
        <end position="24"/>
    </location>
</feature>
<sequence length="460" mass="52490">MKKMSMLFIGFLSLLLLSACSKQAPVAENNTAKNNIAEKQTEVTTPPAHTQFVRVNGGHFELHGKPYVITGVNMWYAAYLGAPNDVGDRERLAKELDNLQSIGVNNLRVLAVSEKSDINSAVKPAVTNGFGNYDESLLQGLDYLLVELAKRDMTVVLYFNNFWQWSGGMTQYMSWIDGEPVQDPNVTNQWEAFMAKSASFYRSEKAQQEYRNTLKKIITRVNTINGKAYVDDATIMSWQLANEPRPGNSQTTAEEKQIYIDWVHAAAAYIKTLDPYHLVSSGSEGEMGSVNDLDVFVRAHATPVIDYLTYHMWIRNWSWFDKTKPAETWPSAWEKAQHYMRMHIDIAKQLNKPLVLEEFGLDRDMGSYAIDSTTEYRDNYFRGVFEFMLTSLEQGEPSAGYNIWAWNGYGRTTRANYWWQEGDDLMGDPPQEEQGMYGVFDTDASTIAILKEFNTRFQPK</sequence>
<dbReference type="SUPFAM" id="SSF51445">
    <property type="entry name" value="(Trans)glycosidases"/>
    <property type="match status" value="1"/>
</dbReference>
<evidence type="ECO:0000256" key="1">
    <source>
        <dbReference type="ARBA" id="ARBA00001678"/>
    </source>
</evidence>
<keyword evidence="3" id="KW-0378">Hydrolase</keyword>
<feature type="chain" id="PRO_5013012236" description="mannan endo-1,4-beta-mannosidase" evidence="5">
    <location>
        <begin position="25"/>
        <end position="460"/>
    </location>
</feature>
<evidence type="ECO:0000256" key="2">
    <source>
        <dbReference type="ARBA" id="ARBA00012706"/>
    </source>
</evidence>